<keyword evidence="4" id="KW-1003">Cell membrane</keyword>
<dbReference type="Gene3D" id="3.30.70.1320">
    <property type="entry name" value="Multidrug efflux transporter AcrB pore domain like"/>
    <property type="match status" value="1"/>
</dbReference>
<feature type="transmembrane region" description="Helical" evidence="9">
    <location>
        <begin position="873"/>
        <end position="891"/>
    </location>
</feature>
<accession>D5RJ82</accession>
<evidence type="ECO:0000256" key="9">
    <source>
        <dbReference type="RuleBase" id="RU364070"/>
    </source>
</evidence>
<reference evidence="11 12" key="1">
    <citation type="submission" date="2010-04" db="EMBL/GenBank/DDBJ databases">
        <authorList>
            <person name="Qin X."/>
            <person name="Bachman B."/>
            <person name="Battles P."/>
            <person name="Bell A."/>
            <person name="Bess C."/>
            <person name="Bickham C."/>
            <person name="Chaboub L."/>
            <person name="Chen D."/>
            <person name="Coyle M."/>
            <person name="Deiros D.R."/>
            <person name="Dinh H."/>
            <person name="Forbes L."/>
            <person name="Fowler G."/>
            <person name="Francisco L."/>
            <person name="Fu Q."/>
            <person name="Gubbala S."/>
            <person name="Hale W."/>
            <person name="Han Y."/>
            <person name="Hemphill L."/>
            <person name="Highlander S.K."/>
            <person name="Hirani K."/>
            <person name="Hogues M."/>
            <person name="Jackson L."/>
            <person name="Jakkamsetti A."/>
            <person name="Javaid M."/>
            <person name="Jiang H."/>
            <person name="Korchina V."/>
            <person name="Kovar C."/>
            <person name="Lara F."/>
            <person name="Lee S."/>
            <person name="Mata R."/>
            <person name="Mathew T."/>
            <person name="Moen C."/>
            <person name="Morales K."/>
            <person name="Munidasa M."/>
            <person name="Nazareth L."/>
            <person name="Ngo R."/>
            <person name="Nguyen L."/>
            <person name="Okwuonu G."/>
            <person name="Ongeri F."/>
            <person name="Patil S."/>
            <person name="Petrosino J."/>
            <person name="Pham C."/>
            <person name="Pham P."/>
            <person name="Pu L.-L."/>
            <person name="Puazo M."/>
            <person name="Raj R."/>
            <person name="Reid J."/>
            <person name="Rouhana J."/>
            <person name="Saada N."/>
            <person name="Shang Y."/>
            <person name="Simmons D."/>
            <person name="Thornton R."/>
            <person name="Warren J."/>
            <person name="Weissenberger G."/>
            <person name="Zhang J."/>
            <person name="Zhang L."/>
            <person name="Zhou C."/>
            <person name="Zhu D."/>
            <person name="Muzny D."/>
            <person name="Worley K."/>
            <person name="Gibbs R."/>
        </authorList>
    </citation>
    <scope>NUCLEOTIDE SEQUENCE [LARGE SCALE GENOMIC DNA]</scope>
    <source>
        <strain evidence="11 12">ATCC 49957</strain>
    </source>
</reference>
<evidence type="ECO:0000256" key="4">
    <source>
        <dbReference type="ARBA" id="ARBA00022475"/>
    </source>
</evidence>
<feature type="region of interest" description="Disordered" evidence="10">
    <location>
        <begin position="1037"/>
        <end position="1058"/>
    </location>
</feature>
<dbReference type="Proteomes" id="UP000005324">
    <property type="component" value="Unassembled WGS sequence"/>
</dbReference>
<protein>
    <recommendedName>
        <fullName evidence="9">Efflux pump membrane transporter</fullName>
    </recommendedName>
</protein>
<comment type="subcellular location">
    <subcellularLocation>
        <location evidence="1 9">Cell inner membrane</location>
        <topology evidence="1 9">Multi-pass membrane protein</topology>
    </subcellularLocation>
</comment>
<evidence type="ECO:0000256" key="5">
    <source>
        <dbReference type="ARBA" id="ARBA00022519"/>
    </source>
</evidence>
<feature type="transmembrane region" description="Helical" evidence="9">
    <location>
        <begin position="344"/>
        <end position="363"/>
    </location>
</feature>
<comment type="caution">
    <text evidence="11">The sequence shown here is derived from an EMBL/GenBank/DDBJ whole genome shotgun (WGS) entry which is preliminary data.</text>
</comment>
<feature type="transmembrane region" description="Helical" evidence="9">
    <location>
        <begin position="1001"/>
        <end position="1027"/>
    </location>
</feature>
<dbReference type="Gene3D" id="3.30.70.1440">
    <property type="entry name" value="Multidrug efflux transporter AcrB pore domain"/>
    <property type="match status" value="1"/>
</dbReference>
<dbReference type="NCBIfam" id="TIGR00915">
    <property type="entry name" value="2A0602"/>
    <property type="match status" value="1"/>
</dbReference>
<dbReference type="SUPFAM" id="SSF82714">
    <property type="entry name" value="Multidrug efflux transporter AcrB TolC docking domain, DN and DC subdomains"/>
    <property type="match status" value="2"/>
</dbReference>
<keyword evidence="8 9" id="KW-0472">Membrane</keyword>
<dbReference type="Pfam" id="PF00873">
    <property type="entry name" value="ACR_tran"/>
    <property type="match status" value="1"/>
</dbReference>
<dbReference type="FunFam" id="3.30.70.1430:FF:000001">
    <property type="entry name" value="Efflux pump membrane transporter"/>
    <property type="match status" value="1"/>
</dbReference>
<dbReference type="GO" id="GO:0009636">
    <property type="term" value="P:response to toxic substance"/>
    <property type="evidence" value="ECO:0007669"/>
    <property type="project" value="UniProtKB-ARBA"/>
</dbReference>
<dbReference type="SUPFAM" id="SSF82866">
    <property type="entry name" value="Multidrug efflux transporter AcrB transmembrane domain"/>
    <property type="match status" value="2"/>
</dbReference>
<dbReference type="Gene3D" id="3.30.70.1430">
    <property type="entry name" value="Multidrug efflux transporter AcrB pore domain"/>
    <property type="match status" value="2"/>
</dbReference>
<dbReference type="GO" id="GO:0015562">
    <property type="term" value="F:efflux transmembrane transporter activity"/>
    <property type="evidence" value="ECO:0007669"/>
    <property type="project" value="InterPro"/>
</dbReference>
<feature type="transmembrane region" description="Helical" evidence="9">
    <location>
        <begin position="475"/>
        <end position="502"/>
    </location>
</feature>
<dbReference type="OrthoDB" id="9806532at2"/>
<feature type="transmembrane region" description="Helical" evidence="9">
    <location>
        <begin position="924"/>
        <end position="947"/>
    </location>
</feature>
<dbReference type="EMBL" id="ADVL01000188">
    <property type="protein sequence ID" value="EFH12649.1"/>
    <property type="molecule type" value="Genomic_DNA"/>
</dbReference>
<dbReference type="InterPro" id="IPR027463">
    <property type="entry name" value="AcrB_DN_DC_subdom"/>
</dbReference>
<feature type="transmembrane region" description="Helical" evidence="9">
    <location>
        <begin position="533"/>
        <end position="555"/>
    </location>
</feature>
<dbReference type="PRINTS" id="PR00702">
    <property type="entry name" value="ACRIFLAVINRP"/>
</dbReference>
<evidence type="ECO:0000256" key="1">
    <source>
        <dbReference type="ARBA" id="ARBA00004429"/>
    </source>
</evidence>
<feature type="transmembrane region" description="Helical" evidence="9">
    <location>
        <begin position="441"/>
        <end position="463"/>
    </location>
</feature>
<dbReference type="Gene3D" id="1.20.1640.10">
    <property type="entry name" value="Multidrug efflux transporter AcrB transmembrane domain"/>
    <property type="match status" value="2"/>
</dbReference>
<proteinExistence type="inferred from homology"/>
<feature type="transmembrane region" description="Helical" evidence="9">
    <location>
        <begin position="370"/>
        <end position="393"/>
    </location>
</feature>
<feature type="transmembrane region" description="Helical" evidence="9">
    <location>
        <begin position="898"/>
        <end position="918"/>
    </location>
</feature>
<gene>
    <name evidence="11" type="primary">acrF</name>
    <name evidence="11" type="ORF">HMPREF0731_1142</name>
</gene>
<dbReference type="Gene3D" id="3.30.2090.10">
    <property type="entry name" value="Multidrug efflux transporter AcrB TolC docking domain, DN and DC subdomains"/>
    <property type="match status" value="2"/>
</dbReference>
<keyword evidence="5 9" id="KW-0997">Cell inner membrane</keyword>
<keyword evidence="3 9" id="KW-0813">Transport</keyword>
<dbReference type="InterPro" id="IPR004764">
    <property type="entry name" value="MdtF-like"/>
</dbReference>
<name>D5RJ82_9PROT</name>
<evidence type="ECO:0000256" key="6">
    <source>
        <dbReference type="ARBA" id="ARBA00022692"/>
    </source>
</evidence>
<evidence type="ECO:0000256" key="3">
    <source>
        <dbReference type="ARBA" id="ARBA00022448"/>
    </source>
</evidence>
<dbReference type="PANTHER" id="PTHR32063">
    <property type="match status" value="1"/>
</dbReference>
<dbReference type="RefSeq" id="WP_007004201.1">
    <property type="nucleotide sequence ID" value="NZ_GG770778.1"/>
</dbReference>
<dbReference type="SUPFAM" id="SSF82693">
    <property type="entry name" value="Multidrug efflux transporter AcrB pore domain, PN1, PN2, PC1 and PC2 subdomains"/>
    <property type="match status" value="3"/>
</dbReference>
<feature type="transmembrane region" description="Helical" evidence="9">
    <location>
        <begin position="12"/>
        <end position="33"/>
    </location>
</feature>
<evidence type="ECO:0000256" key="8">
    <source>
        <dbReference type="ARBA" id="ARBA00023136"/>
    </source>
</evidence>
<feature type="transmembrane region" description="Helical" evidence="9">
    <location>
        <begin position="968"/>
        <end position="989"/>
    </location>
</feature>
<sequence length="1058" mass="113029">MFSAIFVDRPRLAIVIAIVMTIAGALSLTRIPVSQFPDIVPPQVQVSATYPGASAEVVEAAVAQPLEAQIVGVDQSIYMKSNSGSDGSYSLVVSFELGTNPDINTVNVNNRVQAAMALMPSEVQAQGIRVEKRSSSILQVLFVYADDPARGYDPLYLTNYATLNILDELARTRGVGSATLFSQQNYAMRIWFDTQRLVSLGLTPADVAAAIRAQNVQAATGRLGAEPVPSDQRTQLNVQTQGRLSSPDQFGNIVLRANADGSVLRVRDVARVEIGARNQDSRTRLNGQDGVGIGIYLSPGANAVQTAAAIEATLNRVRARMPEGMTVRPVFDTTIFVNDTIHEVIKTLIEAFVLVAVVVFLFLGNIRATFIPIVAVPVSLVTTFAVLLIMGYSANTVSLLAMVLAIGIVVDDAIVVVENVERVMEEEPELTPAQATKKAMAQITGPIVAITLVLLSVFVPIGFIPGLSGELFRQFAVTISTAMVISAINALTLSPALCAVFLRHGGPKRGIMGWVMRRIDNVRDGYAAVVRRLLRLAIVSVLLVGAFGFGAFTLATRIPSGFLPSEDQGAFIIAFQLPDGASVSRTSEVVGQMEAQLKQMPQVRDAIAIIGFSLLDGGAASNAATMFVQLKPFSERTGPGDNVNALIGRIFMQSQQIREAQIIPINLPPIIGLSTGGGFEYQLESLEGADPAAMAGVLGGLLGAANQDPALTQVFSTYSARAPSIYLDIDRDKAQALGLSMTDVFSALQATLGSSFINNFNLYGRTWQVLIQGESEDRRDTSALWKIEIRNSRGAMVPLRSIASERTVVGPQFITRYNNYRSITVSGSPRPGVSSGAAMEAMAQLSRNTLPAGYTFEWTGTSFQEQRASGQTGTILALAVLFAFLFLVALYESWVIPIPVLLSVTVGVLGAIGAMFLAGMSLDLYAQIGLIVLIALAAKNGILIVEFAKEQREAGRSIVDAAAEGAKLRFRAVMMTSIAFILGLVPLVWASGASMLARRAVATPVFAGMIAASTIGIFMIPMLYVVFQKMREATHRRFGRGQHAHDGAPGAPRGPAHH</sequence>
<evidence type="ECO:0000256" key="7">
    <source>
        <dbReference type="ARBA" id="ARBA00022989"/>
    </source>
</evidence>
<dbReference type="GO" id="GO:0042910">
    <property type="term" value="F:xenobiotic transmembrane transporter activity"/>
    <property type="evidence" value="ECO:0007669"/>
    <property type="project" value="TreeGrafter"/>
</dbReference>
<evidence type="ECO:0000313" key="11">
    <source>
        <dbReference type="EMBL" id="EFH12649.1"/>
    </source>
</evidence>
<keyword evidence="6 9" id="KW-0812">Transmembrane</keyword>
<dbReference type="InterPro" id="IPR001036">
    <property type="entry name" value="Acrflvin-R"/>
</dbReference>
<feature type="transmembrane region" description="Helical" evidence="9">
    <location>
        <begin position="399"/>
        <end position="420"/>
    </location>
</feature>
<keyword evidence="12" id="KW-1185">Reference proteome</keyword>
<dbReference type="FunFam" id="1.20.1640.10:FF:000001">
    <property type="entry name" value="Efflux pump membrane transporter"/>
    <property type="match status" value="1"/>
</dbReference>
<evidence type="ECO:0000313" key="12">
    <source>
        <dbReference type="Proteomes" id="UP000005324"/>
    </source>
</evidence>
<comment type="similarity">
    <text evidence="2 9">Belongs to the resistance-nodulation-cell division (RND) (TC 2.A.6) family.</text>
</comment>
<evidence type="ECO:0000256" key="2">
    <source>
        <dbReference type="ARBA" id="ARBA00010942"/>
    </source>
</evidence>
<dbReference type="PANTHER" id="PTHR32063:SF76">
    <property type="entry name" value="EFFLUX PUMP MEMBRANE TRANSPORTER"/>
    <property type="match status" value="1"/>
</dbReference>
<organism evidence="11 12">
    <name type="scientific">Pseudoroseomonas cervicalis ATCC 49957</name>
    <dbReference type="NCBI Taxonomy" id="525371"/>
    <lineage>
        <taxon>Bacteria</taxon>
        <taxon>Pseudomonadati</taxon>
        <taxon>Pseudomonadota</taxon>
        <taxon>Alphaproteobacteria</taxon>
        <taxon>Acetobacterales</taxon>
        <taxon>Roseomonadaceae</taxon>
        <taxon>Roseomonas</taxon>
    </lineage>
</organism>
<dbReference type="HOGENOM" id="CLU_002755_1_2_5"/>
<keyword evidence="7 9" id="KW-1133">Transmembrane helix</keyword>
<dbReference type="AlphaFoldDB" id="D5RJ82"/>
<dbReference type="GO" id="GO:0005886">
    <property type="term" value="C:plasma membrane"/>
    <property type="evidence" value="ECO:0007669"/>
    <property type="project" value="UniProtKB-SubCell"/>
</dbReference>
<dbReference type="NCBIfam" id="NF000282">
    <property type="entry name" value="RND_permease_1"/>
    <property type="match status" value="1"/>
</dbReference>
<evidence type="ECO:0000256" key="10">
    <source>
        <dbReference type="SAM" id="MobiDB-lite"/>
    </source>
</evidence>